<comment type="caution">
    <text evidence="10">The sequence shown here is derived from an EMBL/GenBank/DDBJ whole genome shotgun (WGS) entry which is preliminary data.</text>
</comment>
<evidence type="ECO:0000256" key="9">
    <source>
        <dbReference type="SAM" id="MobiDB-lite"/>
    </source>
</evidence>
<reference evidence="10 11" key="1">
    <citation type="submission" date="2015-09" db="EMBL/GenBank/DDBJ databases">
        <title>Draft genome of the scarab beetle Oryctes borbonicus.</title>
        <authorList>
            <person name="Meyer J.M."/>
            <person name="Markov G.V."/>
            <person name="Baskaran P."/>
            <person name="Herrmann M."/>
            <person name="Sommer R.J."/>
            <person name="Roedelsperger C."/>
        </authorList>
    </citation>
    <scope>NUCLEOTIDE SEQUENCE [LARGE SCALE GENOMIC DNA]</scope>
    <source>
        <strain evidence="10">OB123</strain>
        <tissue evidence="10">Whole animal</tissue>
    </source>
</reference>
<evidence type="ECO:0000256" key="8">
    <source>
        <dbReference type="RuleBase" id="RU000382"/>
    </source>
</evidence>
<keyword evidence="11" id="KW-1185">Reference proteome</keyword>
<feature type="modified residue" description="N6-(pyridoxal phosphate)lysine" evidence="7">
    <location>
        <position position="352"/>
    </location>
</feature>
<evidence type="ECO:0000256" key="1">
    <source>
        <dbReference type="ARBA" id="ARBA00001933"/>
    </source>
</evidence>
<evidence type="ECO:0000256" key="2">
    <source>
        <dbReference type="ARBA" id="ARBA00009533"/>
    </source>
</evidence>
<keyword evidence="6 8" id="KW-0456">Lyase</keyword>
<accession>A0A0T6BCB4</accession>
<dbReference type="PANTHER" id="PTHR45677">
    <property type="entry name" value="GLUTAMATE DECARBOXYLASE-RELATED"/>
    <property type="match status" value="1"/>
</dbReference>
<evidence type="ECO:0000256" key="3">
    <source>
        <dbReference type="ARBA" id="ARBA00011738"/>
    </source>
</evidence>
<evidence type="ECO:0000256" key="5">
    <source>
        <dbReference type="ARBA" id="ARBA00022898"/>
    </source>
</evidence>
<dbReference type="GO" id="GO:0030170">
    <property type="term" value="F:pyridoxal phosphate binding"/>
    <property type="evidence" value="ECO:0007669"/>
    <property type="project" value="InterPro"/>
</dbReference>
<feature type="non-terminal residue" evidence="10">
    <location>
        <position position="531"/>
    </location>
</feature>
<dbReference type="CDD" id="cd06450">
    <property type="entry name" value="DOPA_deC_like"/>
    <property type="match status" value="1"/>
</dbReference>
<evidence type="ECO:0000313" key="10">
    <source>
        <dbReference type="EMBL" id="KRT84943.1"/>
    </source>
</evidence>
<dbReference type="GO" id="GO:0016831">
    <property type="term" value="F:carboxy-lyase activity"/>
    <property type="evidence" value="ECO:0007669"/>
    <property type="project" value="UniProtKB-KW"/>
</dbReference>
<dbReference type="Gene3D" id="3.40.640.10">
    <property type="entry name" value="Type I PLP-dependent aspartate aminotransferase-like (Major domain)"/>
    <property type="match status" value="1"/>
</dbReference>
<proteinExistence type="inferred from homology"/>
<protein>
    <recommendedName>
        <fullName evidence="12">Pyridoxal-dependent decarboxylase</fullName>
    </recommendedName>
</protein>
<organism evidence="10 11">
    <name type="scientific">Oryctes borbonicus</name>
    <dbReference type="NCBI Taxonomy" id="1629725"/>
    <lineage>
        <taxon>Eukaryota</taxon>
        <taxon>Metazoa</taxon>
        <taxon>Ecdysozoa</taxon>
        <taxon>Arthropoda</taxon>
        <taxon>Hexapoda</taxon>
        <taxon>Insecta</taxon>
        <taxon>Pterygota</taxon>
        <taxon>Neoptera</taxon>
        <taxon>Endopterygota</taxon>
        <taxon>Coleoptera</taxon>
        <taxon>Polyphaga</taxon>
        <taxon>Scarabaeiformia</taxon>
        <taxon>Scarabaeidae</taxon>
        <taxon>Dynastinae</taxon>
        <taxon>Oryctes</taxon>
    </lineage>
</organism>
<dbReference type="InterPro" id="IPR015424">
    <property type="entry name" value="PyrdxlP-dep_Trfase"/>
</dbReference>
<feature type="region of interest" description="Disordered" evidence="9">
    <location>
        <begin position="1"/>
        <end position="55"/>
    </location>
</feature>
<comment type="subunit">
    <text evidence="3">Homodimer.</text>
</comment>
<dbReference type="Proteomes" id="UP000051574">
    <property type="component" value="Unassembled WGS sequence"/>
</dbReference>
<name>A0A0T6BCB4_9SCAR</name>
<dbReference type="FunFam" id="3.40.640.10:FF:000016">
    <property type="entry name" value="Glutamate decarboxylase like 1"/>
    <property type="match status" value="1"/>
</dbReference>
<dbReference type="Gene3D" id="3.90.1150.170">
    <property type="match status" value="1"/>
</dbReference>
<dbReference type="InterPro" id="IPR002129">
    <property type="entry name" value="PyrdxlP-dep_de-COase"/>
</dbReference>
<dbReference type="SUPFAM" id="SSF53383">
    <property type="entry name" value="PLP-dependent transferases"/>
    <property type="match status" value="1"/>
</dbReference>
<keyword evidence="4" id="KW-0210">Decarboxylase</keyword>
<dbReference type="GO" id="GO:0005737">
    <property type="term" value="C:cytoplasm"/>
    <property type="evidence" value="ECO:0007669"/>
    <property type="project" value="TreeGrafter"/>
</dbReference>
<dbReference type="AlphaFoldDB" id="A0A0T6BCB4"/>
<comment type="cofactor">
    <cofactor evidence="1 7 8">
        <name>pyridoxal 5'-phosphate</name>
        <dbReference type="ChEBI" id="CHEBI:597326"/>
    </cofactor>
</comment>
<dbReference type="PANTHER" id="PTHR45677:SF12">
    <property type="entry name" value="BLACK, ISOFORM A"/>
    <property type="match status" value="1"/>
</dbReference>
<dbReference type="InterPro" id="IPR015421">
    <property type="entry name" value="PyrdxlP-dep_Trfase_major"/>
</dbReference>
<sequence length="531" mass="60478">MPSNNGELLDVEICGNTSEDPISSDAGVSSGEDEQIFKNEKPKKNSGKKTASYESIPEKEQHEKFLRECLEIILKDAVFQGTSRDAKVLEWHDPNELFKIFDFSLKTASATHDDLKKLVKDTIQYSVKTGHPYFVNQLYCSLDPYGLVGQWLTDALNPSVYTYEVSPVFSLMEEVVLREMRVIVGFPDGKGDGIFCPGGSMSNGYAISCARYKYNPSIKENGLHGLPRLVLYTSEDAHYSIKKLASFIGLGSNNVYTIKTDERGRMCMQHLREQIEKTLSEDAIPFMVSATAGTTVFGAFDPLDTIADICKEYKMWMHVDAAWGGGVLMSRKYRHLLQGIHRADSVVWNPHKLLAVPQQCSTLLLRHEGLLSVANSSNAAYLFQKDKFYDTQYDTGDKHVQCGRRVDVLKFWFMWKAKGTAGLEKHVDKVFDNAEFFVENIKKRDGFRMVLEKPQFTNICFWYVPPSLQGCESDPDYQERLHKIAPKIKERMMKEGSMMVTYQAQRELPNFFRIVFQSSALNHTDMLYFID</sequence>
<dbReference type="Pfam" id="PF00282">
    <property type="entry name" value="Pyridoxal_deC"/>
    <property type="match status" value="1"/>
</dbReference>
<gene>
    <name evidence="10" type="ORF">AMK59_442</name>
</gene>
<comment type="similarity">
    <text evidence="2 8">Belongs to the group II decarboxylase family.</text>
</comment>
<dbReference type="OrthoDB" id="392571at2759"/>
<evidence type="ECO:0000256" key="4">
    <source>
        <dbReference type="ARBA" id="ARBA00022793"/>
    </source>
</evidence>
<dbReference type="EMBL" id="LJIG01001997">
    <property type="protein sequence ID" value="KRT84943.1"/>
    <property type="molecule type" value="Genomic_DNA"/>
</dbReference>
<evidence type="ECO:0000256" key="6">
    <source>
        <dbReference type="ARBA" id="ARBA00023239"/>
    </source>
</evidence>
<evidence type="ECO:0000256" key="7">
    <source>
        <dbReference type="PIRSR" id="PIRSR602129-50"/>
    </source>
</evidence>
<keyword evidence="5 7" id="KW-0663">Pyridoxal phosphate</keyword>
<dbReference type="GO" id="GO:0019752">
    <property type="term" value="P:carboxylic acid metabolic process"/>
    <property type="evidence" value="ECO:0007669"/>
    <property type="project" value="InterPro"/>
</dbReference>
<evidence type="ECO:0000313" key="11">
    <source>
        <dbReference type="Proteomes" id="UP000051574"/>
    </source>
</evidence>
<evidence type="ECO:0008006" key="12">
    <source>
        <dbReference type="Google" id="ProtNLM"/>
    </source>
</evidence>